<dbReference type="KEGG" id="vcn:VOLCADRAFT_99955"/>
<feature type="transmembrane region" description="Helical" evidence="2">
    <location>
        <begin position="267"/>
        <end position="291"/>
    </location>
</feature>
<accession>D8UJ26</accession>
<evidence type="ECO:0000256" key="1">
    <source>
        <dbReference type="SAM" id="MobiDB-lite"/>
    </source>
</evidence>
<evidence type="ECO:0000313" key="4">
    <source>
        <dbReference type="Proteomes" id="UP000001058"/>
    </source>
</evidence>
<dbReference type="STRING" id="3068.D8UJ26"/>
<feature type="region of interest" description="Disordered" evidence="1">
    <location>
        <begin position="585"/>
        <end position="608"/>
    </location>
</feature>
<evidence type="ECO:0000256" key="2">
    <source>
        <dbReference type="SAM" id="Phobius"/>
    </source>
</evidence>
<feature type="transmembrane region" description="Helical" evidence="2">
    <location>
        <begin position="212"/>
        <end position="231"/>
    </location>
</feature>
<feature type="region of interest" description="Disordered" evidence="1">
    <location>
        <begin position="307"/>
        <end position="368"/>
    </location>
</feature>
<feature type="transmembrane region" description="Helical" evidence="2">
    <location>
        <begin position="877"/>
        <end position="905"/>
    </location>
</feature>
<feature type="compositionally biased region" description="Low complexity" evidence="1">
    <location>
        <begin position="307"/>
        <end position="319"/>
    </location>
</feature>
<feature type="transmembrane region" description="Helical" evidence="2">
    <location>
        <begin position="640"/>
        <end position="662"/>
    </location>
</feature>
<feature type="compositionally biased region" description="Pro residues" evidence="1">
    <location>
        <begin position="341"/>
        <end position="350"/>
    </location>
</feature>
<dbReference type="PANTHER" id="PTHR16306:SF0">
    <property type="entry name" value="TRANSLIN-ASSOCIATED FACTOR X-INTERACTING PROTEIN 1"/>
    <property type="match status" value="1"/>
</dbReference>
<feature type="transmembrane region" description="Helical" evidence="2">
    <location>
        <begin position="674"/>
        <end position="691"/>
    </location>
</feature>
<keyword evidence="4" id="KW-1185">Reference proteome</keyword>
<dbReference type="Proteomes" id="UP000001058">
    <property type="component" value="Unassembled WGS sequence"/>
</dbReference>
<feature type="region of interest" description="Disordered" evidence="1">
    <location>
        <begin position="383"/>
        <end position="427"/>
    </location>
</feature>
<dbReference type="GeneID" id="9628130"/>
<dbReference type="InParanoid" id="D8UJ26"/>
<proteinExistence type="predicted"/>
<evidence type="ECO:0000313" key="3">
    <source>
        <dbReference type="EMBL" id="EFJ40274.1"/>
    </source>
</evidence>
<dbReference type="RefSeq" id="XP_002958671.1">
    <property type="nucleotide sequence ID" value="XM_002958625.1"/>
</dbReference>
<feature type="compositionally biased region" description="Low complexity" evidence="1">
    <location>
        <begin position="351"/>
        <end position="368"/>
    </location>
</feature>
<feature type="transmembrane region" description="Helical" evidence="2">
    <location>
        <begin position="911"/>
        <end position="928"/>
    </location>
</feature>
<dbReference type="EMBL" id="GL378421">
    <property type="protein sequence ID" value="EFJ40274.1"/>
    <property type="molecule type" value="Genomic_DNA"/>
</dbReference>
<dbReference type="PANTHER" id="PTHR16306">
    <property type="entry name" value="TRANSLIN-ASSOCIATED FACTOR X-INTERACTING PROTEIN 1"/>
    <property type="match status" value="1"/>
</dbReference>
<dbReference type="GO" id="GO:0005737">
    <property type="term" value="C:cytoplasm"/>
    <property type="evidence" value="ECO:0007669"/>
    <property type="project" value="TreeGrafter"/>
</dbReference>
<feature type="region of interest" description="Disordered" evidence="1">
    <location>
        <begin position="445"/>
        <end position="502"/>
    </location>
</feature>
<reference evidence="3 4" key="1">
    <citation type="journal article" date="2010" name="Science">
        <title>Genomic analysis of organismal complexity in the multicellular green alga Volvox carteri.</title>
        <authorList>
            <person name="Prochnik S.E."/>
            <person name="Umen J."/>
            <person name="Nedelcu A.M."/>
            <person name="Hallmann A."/>
            <person name="Miller S.M."/>
            <person name="Nishii I."/>
            <person name="Ferris P."/>
            <person name="Kuo A."/>
            <person name="Mitros T."/>
            <person name="Fritz-Laylin L.K."/>
            <person name="Hellsten U."/>
            <person name="Chapman J."/>
            <person name="Simakov O."/>
            <person name="Rensing S.A."/>
            <person name="Terry A."/>
            <person name="Pangilinan J."/>
            <person name="Kapitonov V."/>
            <person name="Jurka J."/>
            <person name="Salamov A."/>
            <person name="Shapiro H."/>
            <person name="Schmutz J."/>
            <person name="Grimwood J."/>
            <person name="Lindquist E."/>
            <person name="Lucas S."/>
            <person name="Grigoriev I.V."/>
            <person name="Schmitt R."/>
            <person name="Kirk D."/>
            <person name="Rokhsar D.S."/>
        </authorList>
    </citation>
    <scope>NUCLEOTIDE SEQUENCE [LARGE SCALE GENOMIC DNA]</scope>
    <source>
        <strain evidence="4">f. Nagariensis / Eve</strain>
    </source>
</reference>
<feature type="transmembrane region" description="Helical" evidence="2">
    <location>
        <begin position="29"/>
        <end position="46"/>
    </location>
</feature>
<feature type="transmembrane region" description="Helical" evidence="2">
    <location>
        <begin position="561"/>
        <end position="580"/>
    </location>
</feature>
<keyword evidence="2" id="KW-0812">Transmembrane</keyword>
<keyword evidence="2" id="KW-1133">Transmembrane helix</keyword>
<dbReference type="AlphaFoldDB" id="D8UJ26"/>
<sequence>MRRYTGRALLAAAALAAEAYSSLSPAGALFLALFLAWGALATRSSLAPARAAARTNLVLSPPLLCALTALAEAQDAHTACCGGGSGRGAGGGTVGGGGGAGGAGGGTVGGGGGGGAGGGGGGTVGGGGGGSTSEVCKAILEHRTTATRSACPPNSAWSAGSGGAAASAAGLLVVLAALLWPAVFNLPWLLLASYGIAAWALRLSLPLATHAPLLRLLQLYCGVALAALYGWQLQPPDAWHPMVASGGRALGLYRLYGAAATQDVDDIVLMALHAGTLTALYAALGFAAGAAGEAWRRRRLRHATRVSLASSGWPPSSSSRNLTVGTTVRHGRVDTALREPLLPPSPPAPEALPLAASASPAGAASSPLRSPLAATAASGSFRPLSPAAAEGPSTVAPGDGAIPPSHPPVLASGSSLPPSHPAELHHRGISDRGGLQLQLQLQLQPQIQASRHQGQDPSLRDHHQPPPPQQQQQHQTRAAWQQPTHHQQQHQHQHHGGGCGGGPAVLARAAAWSIEAVEGLSRHPGMAAVALAGLSMVEVSVLGWVLLAVGMWALLVPGSPPPVVLPLLGHAFAIVAMAGLSRSSTAGRTSNSESGGGGGASANASAGRGRDAGNIVVSSSSCSVGGGAGGRHDSVANTSLGLTFVLALYHILHVLVPVSWILIGSYKLDLLHGVYLLAVLLYCGSTAVRLIPDPRVGAIMPEVRQREGVVHGRVPHRAASSSDDDVAGDVAVGGGGNGGSGTSGGVSYALSYPFPATPPAHSMLRLYASLHLLALYAAMCGQLPGLGFLQPDPWVTTLRLVGLWAPCRTADCLPLLATLVLATVHAVAGKFLKVVGAANGKPPAAAESSQQLQPSPPPPPPQQQQNPAGRAAVVQHWLLALGSTLADLTSSAGYLLLAVLLYVLVLYDVRIGLLGLGYMVLGVPLLLGPPRRGHYVGLLLLRQRRRYIA</sequence>
<feature type="transmembrane region" description="Helical" evidence="2">
    <location>
        <begin position="156"/>
        <end position="180"/>
    </location>
</feature>
<feature type="transmembrane region" description="Helical" evidence="2">
    <location>
        <begin position="528"/>
        <end position="555"/>
    </location>
</feature>
<feature type="compositionally biased region" description="Low complexity" evidence="1">
    <location>
        <begin position="842"/>
        <end position="853"/>
    </location>
</feature>
<feature type="compositionally biased region" description="Polar residues" evidence="1">
    <location>
        <begin position="445"/>
        <end position="456"/>
    </location>
</feature>
<name>D8UJ26_VOLCA</name>
<gene>
    <name evidence="3" type="ORF">VOLCADRAFT_99955</name>
</gene>
<organism evidence="4">
    <name type="scientific">Volvox carteri f. nagariensis</name>
    <dbReference type="NCBI Taxonomy" id="3068"/>
    <lineage>
        <taxon>Eukaryota</taxon>
        <taxon>Viridiplantae</taxon>
        <taxon>Chlorophyta</taxon>
        <taxon>core chlorophytes</taxon>
        <taxon>Chlorophyceae</taxon>
        <taxon>CS clade</taxon>
        <taxon>Chlamydomonadales</taxon>
        <taxon>Volvocaceae</taxon>
        <taxon>Volvox</taxon>
    </lineage>
</organism>
<keyword evidence="2" id="KW-0472">Membrane</keyword>
<feature type="region of interest" description="Disordered" evidence="1">
    <location>
        <begin position="842"/>
        <end position="867"/>
    </location>
</feature>
<protein>
    <submittedName>
        <fullName evidence="3">Uncharacterized protein</fullName>
    </submittedName>
</protein>
<dbReference type="OrthoDB" id="552550at2759"/>